<keyword evidence="2" id="KW-1133">Transmembrane helix</keyword>
<feature type="domain" description="LysM" evidence="3">
    <location>
        <begin position="71"/>
        <end position="119"/>
    </location>
</feature>
<organism evidence="4">
    <name type="scientific">hydrothermal vent metagenome</name>
    <dbReference type="NCBI Taxonomy" id="652676"/>
    <lineage>
        <taxon>unclassified sequences</taxon>
        <taxon>metagenomes</taxon>
        <taxon>ecological metagenomes</taxon>
    </lineage>
</organism>
<dbReference type="Gene3D" id="3.10.350.10">
    <property type="entry name" value="LysM domain"/>
    <property type="match status" value="1"/>
</dbReference>
<accession>A0A3B0W4U4</accession>
<evidence type="ECO:0000259" key="3">
    <source>
        <dbReference type="PROSITE" id="PS51782"/>
    </source>
</evidence>
<dbReference type="PANTHER" id="PTHR34700">
    <property type="entry name" value="POTASSIUM BINDING PROTEIN KBP"/>
    <property type="match status" value="1"/>
</dbReference>
<dbReference type="SUPFAM" id="SSF54106">
    <property type="entry name" value="LysM domain"/>
    <property type="match status" value="1"/>
</dbReference>
<proteinExistence type="predicted"/>
<dbReference type="InterPro" id="IPR052196">
    <property type="entry name" value="Bact_Kbp"/>
</dbReference>
<dbReference type="PROSITE" id="PS51782">
    <property type="entry name" value="LYSM"/>
    <property type="match status" value="1"/>
</dbReference>
<dbReference type="InterPro" id="IPR018392">
    <property type="entry name" value="LysM"/>
</dbReference>
<evidence type="ECO:0000313" key="4">
    <source>
        <dbReference type="EMBL" id="VAW50938.1"/>
    </source>
</evidence>
<dbReference type="AlphaFoldDB" id="A0A3B0W4U4"/>
<feature type="transmembrane region" description="Helical" evidence="2">
    <location>
        <begin position="12"/>
        <end position="33"/>
    </location>
</feature>
<dbReference type="InterPro" id="IPR036779">
    <property type="entry name" value="LysM_dom_sf"/>
</dbReference>
<dbReference type="Pfam" id="PF01476">
    <property type="entry name" value="LysM"/>
    <property type="match status" value="1"/>
</dbReference>
<sequence>MSKPRTSLHNNLRNIVPSFLLSGLLTIGTIFIAGCSSPQPRPAEPEPETATPAEEVKAPTKEIRVKTQYPRQYTVKKGDTLWEISSMFLQDPWYWPEIWQKNQQVANPHLIFPGDVLTLIYVNGQPQMRVNEAEHRQIQQENGGRPVKKLSPSIRTSPLKASIPSIPGDAIRQFLTKPRVVTKEELDKAPYIVGSEDNHLISGDGDRVYVRGEIDKERVRFSVFRPGKALRDPDTNEILGYEAIHTGEIHITDYDDPASGDLTKTVREVLTGDRLLAEDRSKLENLYFPHIPDKEITARILELNEALAGVAQLQVVVINKGERDGIEIGHLLATFTNGDIIRDRHNKRSSKPVKLPNERSGLVMVFKTFDRVSYAITLESRRVIRNYDYLHTPKF</sequence>
<gene>
    <name evidence="4" type="ORF">MNBD_GAMMA06-1618</name>
</gene>
<keyword evidence="2" id="KW-0812">Transmembrane</keyword>
<dbReference type="PANTHER" id="PTHR34700:SF4">
    <property type="entry name" value="PHAGE-LIKE ELEMENT PBSX PROTEIN XKDP"/>
    <property type="match status" value="1"/>
</dbReference>
<protein>
    <submittedName>
        <fullName evidence="4">Uncharacterized protein with LysM domain, COG1652</fullName>
    </submittedName>
</protein>
<dbReference type="CDD" id="cd00118">
    <property type="entry name" value="LysM"/>
    <property type="match status" value="1"/>
</dbReference>
<dbReference type="EMBL" id="UOFD01000021">
    <property type="protein sequence ID" value="VAW50938.1"/>
    <property type="molecule type" value="Genomic_DNA"/>
</dbReference>
<name>A0A3B0W4U4_9ZZZZ</name>
<feature type="region of interest" description="Disordered" evidence="1">
    <location>
        <begin position="38"/>
        <end position="58"/>
    </location>
</feature>
<reference evidence="4" key="1">
    <citation type="submission" date="2018-06" db="EMBL/GenBank/DDBJ databases">
        <authorList>
            <person name="Zhirakovskaya E."/>
        </authorList>
    </citation>
    <scope>NUCLEOTIDE SEQUENCE</scope>
</reference>
<evidence type="ECO:0000256" key="2">
    <source>
        <dbReference type="SAM" id="Phobius"/>
    </source>
</evidence>
<dbReference type="PROSITE" id="PS51257">
    <property type="entry name" value="PROKAR_LIPOPROTEIN"/>
    <property type="match status" value="1"/>
</dbReference>
<evidence type="ECO:0000256" key="1">
    <source>
        <dbReference type="SAM" id="MobiDB-lite"/>
    </source>
</evidence>
<keyword evidence="2" id="KW-0472">Membrane</keyword>